<reference evidence="2" key="1">
    <citation type="submission" date="2017-01" db="EMBL/GenBank/DDBJ databases">
        <authorList>
            <person name="Varghese N."/>
            <person name="Submissions S."/>
        </authorList>
    </citation>
    <scope>NUCLEOTIDE SEQUENCE [LARGE SCALE GENOMIC DNA]</scope>
    <source>
        <strain evidence="2">CGMCC 1.7737</strain>
    </source>
</reference>
<dbReference type="EMBL" id="FTNO01000001">
    <property type="protein sequence ID" value="SIR19785.1"/>
    <property type="molecule type" value="Genomic_DNA"/>
</dbReference>
<accession>A0A1N6YZ40</accession>
<evidence type="ECO:0000313" key="1">
    <source>
        <dbReference type="EMBL" id="SIR19785.1"/>
    </source>
</evidence>
<proteinExistence type="predicted"/>
<sequence>MFAIDEDENGDELAVIADVTRDEAWISMPASESQVISQWR</sequence>
<dbReference type="Pfam" id="PF24433">
    <property type="entry name" value="DUF7556"/>
    <property type="match status" value="1"/>
</dbReference>
<organism evidence="1 2">
    <name type="scientific">Haladaptatus litoreus</name>
    <dbReference type="NCBI Taxonomy" id="553468"/>
    <lineage>
        <taxon>Archaea</taxon>
        <taxon>Methanobacteriati</taxon>
        <taxon>Methanobacteriota</taxon>
        <taxon>Stenosarchaea group</taxon>
        <taxon>Halobacteria</taxon>
        <taxon>Halobacteriales</taxon>
        <taxon>Haladaptataceae</taxon>
        <taxon>Haladaptatus</taxon>
    </lineage>
</organism>
<protein>
    <submittedName>
        <fullName evidence="1">Uncharacterized protein</fullName>
    </submittedName>
</protein>
<gene>
    <name evidence="1" type="ORF">SAMN05421858_1790</name>
</gene>
<dbReference type="InterPro" id="IPR055978">
    <property type="entry name" value="DUF7556"/>
</dbReference>
<evidence type="ECO:0000313" key="2">
    <source>
        <dbReference type="Proteomes" id="UP000186914"/>
    </source>
</evidence>
<name>A0A1N6YZ40_9EURY</name>
<keyword evidence="2" id="KW-1185">Reference proteome</keyword>
<dbReference type="AlphaFoldDB" id="A0A1N6YZ40"/>
<dbReference type="RefSeq" id="WP_281247671.1">
    <property type="nucleotide sequence ID" value="NZ_FTNO01000001.1"/>
</dbReference>
<dbReference type="Proteomes" id="UP000186914">
    <property type="component" value="Unassembled WGS sequence"/>
</dbReference>